<name>A0A9R1D6G4_9EURY</name>
<dbReference type="EMBL" id="JAHLKM010000007">
    <property type="protein sequence ID" value="MCQ4333388.1"/>
    <property type="molecule type" value="Genomic_DNA"/>
</dbReference>
<dbReference type="AlphaFoldDB" id="A0A9R1D6G4"/>
<comment type="caution">
    <text evidence="1">The sequence shown here is derived from an EMBL/GenBank/DDBJ whole genome shotgun (WGS) entry which is preliminary data.</text>
</comment>
<evidence type="ECO:0000313" key="1">
    <source>
        <dbReference type="EMBL" id="MCQ4333388.1"/>
    </source>
</evidence>
<evidence type="ECO:0000313" key="2">
    <source>
        <dbReference type="Proteomes" id="UP001139494"/>
    </source>
</evidence>
<sequence length="154" mass="16656">MSCSLSEGVSRYLDVLYEEYDRFDFRQTTVGVTPEEFAALEDRRHGVAVRARIESEAGVLALPDGDDWTLPGGVLDTDPVPETVAGLLERRTGVRCTIDGLDRVSTVCLRGRRDDEVWTLSTLFAATATGGDPSGGAVWRDPPIAPPTLAFSLA</sequence>
<organism evidence="1 2">
    <name type="scientific">Natronomonas aquatica</name>
    <dbReference type="NCBI Taxonomy" id="2841590"/>
    <lineage>
        <taxon>Archaea</taxon>
        <taxon>Methanobacteriati</taxon>
        <taxon>Methanobacteriota</taxon>
        <taxon>Stenosarchaea group</taxon>
        <taxon>Halobacteria</taxon>
        <taxon>Halobacteriales</taxon>
        <taxon>Natronomonadaceae</taxon>
        <taxon>Natronomonas</taxon>
    </lineage>
</organism>
<proteinExistence type="predicted"/>
<dbReference type="RefSeq" id="WP_256029411.1">
    <property type="nucleotide sequence ID" value="NZ_JAHLKM010000007.1"/>
</dbReference>
<reference evidence="1" key="1">
    <citation type="journal article" date="2023" name="Front. Microbiol.">
        <title>Genomic-based phylogenetic and metabolic analyses of the genus Natronomonas, and description of Natronomonas aquatica sp. nov.</title>
        <authorList>
            <person name="Garcia-Roldan A."/>
            <person name="Duran-Viseras A."/>
            <person name="de la Haba R.R."/>
            <person name="Corral P."/>
            <person name="Sanchez-Porro C."/>
            <person name="Ventosa A."/>
        </authorList>
    </citation>
    <scope>NUCLEOTIDE SEQUENCE</scope>
    <source>
        <strain evidence="1">F2-12</strain>
    </source>
</reference>
<gene>
    <name evidence="1" type="ORF">KM295_07825</name>
</gene>
<keyword evidence="2" id="KW-1185">Reference proteome</keyword>
<dbReference type="Proteomes" id="UP001139494">
    <property type="component" value="Unassembled WGS sequence"/>
</dbReference>
<protein>
    <submittedName>
        <fullName evidence="1">Uncharacterized protein</fullName>
    </submittedName>
</protein>
<accession>A0A9R1D6G4</accession>